<feature type="domain" description="NADH:flavin oxidoreductase/NADH oxidase N-terminal" evidence="6">
    <location>
        <begin position="4"/>
        <end position="161"/>
    </location>
</feature>
<sequence>MFILRRVVLSPLTRQRSFNTIPQKHAILYYPQRTTNGGLLIAEATTVSHTAHGYPNMPGIWSKEQVEAWKPIVDAVHEKVVFSFAKLCMLEGFLHEDVIDFQPNGQDPISSRDKALISEENQHFTPPRRLTPHEIPQIVNDFRLAAKNAIEAGFDGIEIHGEIVEAICNEIGADRVGIRFSPFSTYMEAGDSDPNSLGIYMAQALNEYGILYCQMVEPRADNHGEIPETLTLRPMRMAFKGTFIVNGGYEREDGNKPVDENYADLVAFGRWFLSNPDLPRRFEINAPLNIYDRDTIFTSDPDLCIKMQKGEEKKQIPLLTPYKLGNFQLSHRIVLASLTRQRSFETIPQAHAILYYSQRTTSGGLLISEAAVVSETAQGCPNTPGIWTKKQVEAWKPIVDAVHRKGGIFFCQLWPMRTTFWCLQIEIL</sequence>
<protein>
    <recommendedName>
        <fullName evidence="6">NADH:flavin oxidoreductase/NADH oxidase N-terminal domain-containing protein</fullName>
    </recommendedName>
</protein>
<dbReference type="Proteomes" id="UP000826271">
    <property type="component" value="Unassembled WGS sequence"/>
</dbReference>
<dbReference type="InterPro" id="IPR045247">
    <property type="entry name" value="Oye-like"/>
</dbReference>
<comment type="cofactor">
    <cofactor evidence="1">
        <name>FMN</name>
        <dbReference type="ChEBI" id="CHEBI:58210"/>
    </cofactor>
</comment>
<evidence type="ECO:0000256" key="5">
    <source>
        <dbReference type="ARBA" id="ARBA00022857"/>
    </source>
</evidence>
<organism evidence="7 8">
    <name type="scientific">Buddleja alternifolia</name>
    <dbReference type="NCBI Taxonomy" id="168488"/>
    <lineage>
        <taxon>Eukaryota</taxon>
        <taxon>Viridiplantae</taxon>
        <taxon>Streptophyta</taxon>
        <taxon>Embryophyta</taxon>
        <taxon>Tracheophyta</taxon>
        <taxon>Spermatophyta</taxon>
        <taxon>Magnoliopsida</taxon>
        <taxon>eudicotyledons</taxon>
        <taxon>Gunneridae</taxon>
        <taxon>Pentapetalae</taxon>
        <taxon>asterids</taxon>
        <taxon>lamiids</taxon>
        <taxon>Lamiales</taxon>
        <taxon>Scrophulariaceae</taxon>
        <taxon>Buddlejeae</taxon>
        <taxon>Buddleja</taxon>
    </lineage>
</organism>
<keyword evidence="3" id="KW-0285">Flavoprotein</keyword>
<keyword evidence="5" id="KW-0521">NADP</keyword>
<dbReference type="AlphaFoldDB" id="A0AAV6XH73"/>
<accession>A0AAV6XH73</accession>
<dbReference type="Gene3D" id="3.20.20.70">
    <property type="entry name" value="Aldolase class I"/>
    <property type="match status" value="3"/>
</dbReference>
<dbReference type="PANTHER" id="PTHR22893:SF91">
    <property type="entry name" value="NADPH DEHYDROGENASE 2-RELATED"/>
    <property type="match status" value="1"/>
</dbReference>
<evidence type="ECO:0000259" key="6">
    <source>
        <dbReference type="Pfam" id="PF00724"/>
    </source>
</evidence>
<dbReference type="GO" id="GO:0010181">
    <property type="term" value="F:FMN binding"/>
    <property type="evidence" value="ECO:0007669"/>
    <property type="project" value="InterPro"/>
</dbReference>
<evidence type="ECO:0000313" key="8">
    <source>
        <dbReference type="Proteomes" id="UP000826271"/>
    </source>
</evidence>
<evidence type="ECO:0000313" key="7">
    <source>
        <dbReference type="EMBL" id="KAG8378505.1"/>
    </source>
</evidence>
<comment type="caution">
    <text evidence="7">The sequence shown here is derived from an EMBL/GenBank/DDBJ whole genome shotgun (WGS) entry which is preliminary data.</text>
</comment>
<dbReference type="InterPro" id="IPR013785">
    <property type="entry name" value="Aldolase_TIM"/>
</dbReference>
<reference evidence="7" key="1">
    <citation type="submission" date="2019-10" db="EMBL/GenBank/DDBJ databases">
        <authorList>
            <person name="Zhang R."/>
            <person name="Pan Y."/>
            <person name="Wang J."/>
            <person name="Ma R."/>
            <person name="Yu S."/>
        </authorList>
    </citation>
    <scope>NUCLEOTIDE SEQUENCE</scope>
    <source>
        <strain evidence="7">LA-IB0</strain>
        <tissue evidence="7">Leaf</tissue>
    </source>
</reference>
<gene>
    <name evidence="7" type="ORF">BUALT_Bualt08G0144100</name>
</gene>
<dbReference type="SUPFAM" id="SSF51395">
    <property type="entry name" value="FMN-linked oxidoreductases"/>
    <property type="match status" value="2"/>
</dbReference>
<keyword evidence="8" id="KW-1185">Reference proteome</keyword>
<keyword evidence="4" id="KW-0288">FMN</keyword>
<dbReference type="GO" id="GO:0016491">
    <property type="term" value="F:oxidoreductase activity"/>
    <property type="evidence" value="ECO:0007669"/>
    <property type="project" value="InterPro"/>
</dbReference>
<feature type="domain" description="NADH:flavin oxidoreductase/NADH oxidase N-terminal" evidence="6">
    <location>
        <begin position="318"/>
        <end position="415"/>
    </location>
</feature>
<evidence type="ECO:0000256" key="4">
    <source>
        <dbReference type="ARBA" id="ARBA00022643"/>
    </source>
</evidence>
<evidence type="ECO:0000256" key="2">
    <source>
        <dbReference type="ARBA" id="ARBA00005979"/>
    </source>
</evidence>
<dbReference type="EMBL" id="WHWC01000008">
    <property type="protein sequence ID" value="KAG8378505.1"/>
    <property type="molecule type" value="Genomic_DNA"/>
</dbReference>
<proteinExistence type="inferred from homology"/>
<dbReference type="InterPro" id="IPR001155">
    <property type="entry name" value="OxRdtase_FMN_N"/>
</dbReference>
<dbReference type="Pfam" id="PF00724">
    <property type="entry name" value="Oxidored_FMN"/>
    <property type="match status" value="3"/>
</dbReference>
<comment type="similarity">
    <text evidence="2">Belongs to the NADH:flavin oxidoreductase/NADH oxidase family.</text>
</comment>
<name>A0AAV6XH73_9LAMI</name>
<evidence type="ECO:0000256" key="3">
    <source>
        <dbReference type="ARBA" id="ARBA00022630"/>
    </source>
</evidence>
<dbReference type="PANTHER" id="PTHR22893">
    <property type="entry name" value="NADH OXIDOREDUCTASE-RELATED"/>
    <property type="match status" value="1"/>
</dbReference>
<feature type="domain" description="NADH:flavin oxidoreductase/NADH oxidase N-terminal" evidence="6">
    <location>
        <begin position="162"/>
        <end position="288"/>
    </location>
</feature>
<evidence type="ECO:0000256" key="1">
    <source>
        <dbReference type="ARBA" id="ARBA00001917"/>
    </source>
</evidence>